<keyword evidence="6" id="KW-0547">Nucleotide-binding</keyword>
<accession>A0ABR0XS79</accession>
<dbReference type="Pfam" id="PF01406">
    <property type="entry name" value="tRNA-synt_1e"/>
    <property type="match status" value="1"/>
</dbReference>
<dbReference type="InterPro" id="IPR032678">
    <property type="entry name" value="tRNA-synt_1_cat_dom"/>
</dbReference>
<dbReference type="Gene3D" id="1.20.120.1910">
    <property type="entry name" value="Cysteine-tRNA ligase, C-terminal anti-codon recognition domain"/>
    <property type="match status" value="1"/>
</dbReference>
<evidence type="ECO:0000256" key="5">
    <source>
        <dbReference type="ARBA" id="ARBA00022723"/>
    </source>
</evidence>
<evidence type="ECO:0000256" key="8">
    <source>
        <dbReference type="ARBA" id="ARBA00022840"/>
    </source>
</evidence>
<evidence type="ECO:0000256" key="10">
    <source>
        <dbReference type="ARBA" id="ARBA00023146"/>
    </source>
</evidence>
<dbReference type="PANTHER" id="PTHR10890:SF25">
    <property type="entry name" value="CYSTEINE--TRNA LIGASE, CHLOROPLASTIC_MITOCHONDRIAL"/>
    <property type="match status" value="1"/>
</dbReference>
<dbReference type="SUPFAM" id="SSF52374">
    <property type="entry name" value="Nucleotidylyl transferase"/>
    <property type="match status" value="1"/>
</dbReference>
<evidence type="ECO:0000256" key="1">
    <source>
        <dbReference type="ARBA" id="ARBA00001947"/>
    </source>
</evidence>
<reference evidence="13 14" key="1">
    <citation type="journal article" date="2021" name="Comput. Struct. Biotechnol. J.">
        <title>De novo genome assembly of the potent medicinal plant Rehmannia glutinosa using nanopore technology.</title>
        <authorList>
            <person name="Ma L."/>
            <person name="Dong C."/>
            <person name="Song C."/>
            <person name="Wang X."/>
            <person name="Zheng X."/>
            <person name="Niu Y."/>
            <person name="Chen S."/>
            <person name="Feng W."/>
        </authorList>
    </citation>
    <scope>NUCLEOTIDE SEQUENCE [LARGE SCALE GENOMIC DNA]</scope>
    <source>
        <strain evidence="13">DH-2019</strain>
    </source>
</reference>
<dbReference type="PRINTS" id="PR00983">
    <property type="entry name" value="TRNASYNTHCYS"/>
</dbReference>
<proteinExistence type="inferred from homology"/>
<dbReference type="HAMAP" id="MF_00041">
    <property type="entry name" value="Cys_tRNA_synth"/>
    <property type="match status" value="1"/>
</dbReference>
<dbReference type="EMBL" id="JABTTQ020000002">
    <property type="protein sequence ID" value="KAK6162055.1"/>
    <property type="molecule type" value="Genomic_DNA"/>
</dbReference>
<organism evidence="13 14">
    <name type="scientific">Rehmannia glutinosa</name>
    <name type="common">Chinese foxglove</name>
    <dbReference type="NCBI Taxonomy" id="99300"/>
    <lineage>
        <taxon>Eukaryota</taxon>
        <taxon>Viridiplantae</taxon>
        <taxon>Streptophyta</taxon>
        <taxon>Embryophyta</taxon>
        <taxon>Tracheophyta</taxon>
        <taxon>Spermatophyta</taxon>
        <taxon>Magnoliopsida</taxon>
        <taxon>eudicotyledons</taxon>
        <taxon>Gunneridae</taxon>
        <taxon>Pentapetalae</taxon>
        <taxon>asterids</taxon>
        <taxon>lamiids</taxon>
        <taxon>Lamiales</taxon>
        <taxon>Orobanchaceae</taxon>
        <taxon>Rehmannieae</taxon>
        <taxon>Rehmannia</taxon>
    </lineage>
</organism>
<keyword evidence="14" id="KW-1185">Reference proteome</keyword>
<dbReference type="InterPro" id="IPR009080">
    <property type="entry name" value="tRNAsynth_Ia_anticodon-bd"/>
</dbReference>
<keyword evidence="8" id="KW-0067">ATP-binding</keyword>
<protein>
    <recommendedName>
        <fullName evidence="3">cysteine--tRNA ligase</fullName>
        <ecNumber evidence="3">6.1.1.16</ecNumber>
    </recommendedName>
    <alternativeName>
        <fullName evidence="11">Cysteinyl-tRNA synthetase</fullName>
    </alternativeName>
</protein>
<keyword evidence="7" id="KW-0862">Zinc</keyword>
<keyword evidence="4" id="KW-0436">Ligase</keyword>
<dbReference type="NCBIfam" id="TIGR00435">
    <property type="entry name" value="cysS"/>
    <property type="match status" value="1"/>
</dbReference>
<gene>
    <name evidence="13" type="ORF">DH2020_001896</name>
</gene>
<dbReference type="CDD" id="cd00672">
    <property type="entry name" value="CysRS_core"/>
    <property type="match status" value="1"/>
</dbReference>
<dbReference type="Gene3D" id="3.40.50.620">
    <property type="entry name" value="HUPs"/>
    <property type="match status" value="1"/>
</dbReference>
<dbReference type="Pfam" id="PF23493">
    <property type="entry name" value="CysS_C"/>
    <property type="match status" value="1"/>
</dbReference>
<dbReference type="PANTHER" id="PTHR10890">
    <property type="entry name" value="CYSTEINYL-TRNA SYNTHETASE"/>
    <property type="match status" value="1"/>
</dbReference>
<dbReference type="EC" id="6.1.1.16" evidence="3"/>
<evidence type="ECO:0000256" key="11">
    <source>
        <dbReference type="ARBA" id="ARBA00031499"/>
    </source>
</evidence>
<comment type="cofactor">
    <cofactor evidence="1">
        <name>Zn(2+)</name>
        <dbReference type="ChEBI" id="CHEBI:29105"/>
    </cofactor>
</comment>
<sequence>MATLLKWYKPLLPRLSLFYRKTFTSKPLHSKTNLRVRSFSAINCGSKSPPCTTSSESNLSNSLAIDGDNFGNSSREMKKELWLYNTMSRQKELFKPKIEGRVGMYVCGVTAYDLSHIGHARVYVAFDVLYRYLKYLGYEVNYVRNFTDVDDKIIARANELGEDPINLSRRYCEEFHHDMTYLNCLPPSVEPRVSDHMPQIIDMIKQIIDNGCAYTINGDVYFSVDKFPGYGRLSGRKLEDNRAGERVAVDSRKKHPADFALWKEYSSLILQSAKEGEPFWESPWGPGRPGWHIECSAMSAAYLGFSFDIHGGGMDLVFPHHENEIAQSCATCHESNVSYWVHNGFVTIDSEKMSKSLGNFFTIREVIVLYHPLALRLFLMGTHYRSPINYSELQLESASDRLFYIYQTLHDCVNTVSQYDEAGLKDSIPSGTATCINKFQDECLTSMLDDLHTPVVLAAMSEPLKTINDLLHTPKGKKQELRIESLAALGKTIRNILTILGLLPDSYSEALQQLKDYALKRAKLTEDQVMKKIEERNVARKNKEYEKSDAIRKDLAAVGIALMDSPEGTTWRPAIPLALQDPQFAAS</sequence>
<dbReference type="InterPro" id="IPR056411">
    <property type="entry name" value="CysS_C"/>
</dbReference>
<evidence type="ECO:0000256" key="6">
    <source>
        <dbReference type="ARBA" id="ARBA00022741"/>
    </source>
</evidence>
<keyword evidence="9" id="KW-0648">Protein biosynthesis</keyword>
<comment type="caution">
    <text evidence="13">The sequence shown here is derived from an EMBL/GenBank/DDBJ whole genome shotgun (WGS) entry which is preliminary data.</text>
</comment>
<dbReference type="InterPro" id="IPR015273">
    <property type="entry name" value="Cys-tRNA-synt_Ia_DALR"/>
</dbReference>
<dbReference type="InterPro" id="IPR024909">
    <property type="entry name" value="Cys-tRNA/MSH_ligase"/>
</dbReference>
<keyword evidence="10" id="KW-0030">Aminoacyl-tRNA synthetase</keyword>
<evidence type="ECO:0000256" key="4">
    <source>
        <dbReference type="ARBA" id="ARBA00022598"/>
    </source>
</evidence>
<dbReference type="InterPro" id="IPR015803">
    <property type="entry name" value="Cys-tRNA-ligase"/>
</dbReference>
<dbReference type="SUPFAM" id="SSF47323">
    <property type="entry name" value="Anticodon-binding domain of a subclass of class I aminoacyl-tRNA synthetases"/>
    <property type="match status" value="1"/>
</dbReference>
<name>A0ABR0XS79_REHGL</name>
<dbReference type="SMART" id="SM00840">
    <property type="entry name" value="DALR_2"/>
    <property type="match status" value="1"/>
</dbReference>
<evidence type="ECO:0000313" key="13">
    <source>
        <dbReference type="EMBL" id="KAK6162055.1"/>
    </source>
</evidence>
<evidence type="ECO:0000313" key="14">
    <source>
        <dbReference type="Proteomes" id="UP001318860"/>
    </source>
</evidence>
<keyword evidence="5" id="KW-0479">Metal-binding</keyword>
<evidence type="ECO:0000256" key="2">
    <source>
        <dbReference type="ARBA" id="ARBA00005594"/>
    </source>
</evidence>
<evidence type="ECO:0000256" key="3">
    <source>
        <dbReference type="ARBA" id="ARBA00012832"/>
    </source>
</evidence>
<evidence type="ECO:0000256" key="7">
    <source>
        <dbReference type="ARBA" id="ARBA00022833"/>
    </source>
</evidence>
<feature type="domain" description="Cysteinyl-tRNA synthetase class Ia DALR" evidence="12">
    <location>
        <begin position="442"/>
        <end position="511"/>
    </location>
</feature>
<dbReference type="Proteomes" id="UP001318860">
    <property type="component" value="Unassembled WGS sequence"/>
</dbReference>
<dbReference type="InterPro" id="IPR014729">
    <property type="entry name" value="Rossmann-like_a/b/a_fold"/>
</dbReference>
<evidence type="ECO:0000256" key="9">
    <source>
        <dbReference type="ARBA" id="ARBA00022917"/>
    </source>
</evidence>
<comment type="similarity">
    <text evidence="2">Belongs to the class-I aminoacyl-tRNA synthetase family.</text>
</comment>
<evidence type="ECO:0000259" key="12">
    <source>
        <dbReference type="SMART" id="SM00840"/>
    </source>
</evidence>